<dbReference type="AlphaFoldDB" id="A0A5K7S5T3"/>
<dbReference type="GO" id="GO:0020037">
    <property type="term" value="F:heme binding"/>
    <property type="evidence" value="ECO:0007669"/>
    <property type="project" value="InterPro"/>
</dbReference>
<keyword evidence="11" id="KW-1185">Reference proteome</keyword>
<dbReference type="GO" id="GO:0009055">
    <property type="term" value="F:electron transfer activity"/>
    <property type="evidence" value="ECO:0007669"/>
    <property type="project" value="InterPro"/>
</dbReference>
<dbReference type="EMBL" id="AP018694">
    <property type="protein sequence ID" value="BBE16714.1"/>
    <property type="molecule type" value="Genomic_DNA"/>
</dbReference>
<evidence type="ECO:0000259" key="9">
    <source>
        <dbReference type="Pfam" id="PF09699"/>
    </source>
</evidence>
<dbReference type="Pfam" id="PF09699">
    <property type="entry name" value="Paired_CXXCH_1"/>
    <property type="match status" value="1"/>
</dbReference>
<keyword evidence="1" id="KW-0813">Transport</keyword>
<dbReference type="PANTHER" id="PTHR35038">
    <property type="entry name" value="DISSIMILATORY SULFITE REDUCTASE SIRA"/>
    <property type="match status" value="1"/>
</dbReference>
<evidence type="ECO:0000259" key="8">
    <source>
        <dbReference type="Pfam" id="PF02085"/>
    </source>
</evidence>
<dbReference type="SUPFAM" id="SSF48695">
    <property type="entry name" value="Multiheme cytochromes"/>
    <property type="match status" value="3"/>
</dbReference>
<keyword evidence="2" id="KW-0349">Heme</keyword>
<evidence type="ECO:0000313" key="10">
    <source>
        <dbReference type="EMBL" id="BBE16714.1"/>
    </source>
</evidence>
<gene>
    <name evidence="10" type="ORF">AQPE_0857</name>
</gene>
<dbReference type="CDD" id="cd08168">
    <property type="entry name" value="Cytochrom_C3"/>
    <property type="match status" value="1"/>
</dbReference>
<dbReference type="Proteomes" id="UP001193389">
    <property type="component" value="Chromosome"/>
</dbReference>
<feature type="transmembrane region" description="Helical" evidence="7">
    <location>
        <begin position="641"/>
        <end position="668"/>
    </location>
</feature>
<evidence type="ECO:0000256" key="6">
    <source>
        <dbReference type="ARBA" id="ARBA00023004"/>
    </source>
</evidence>
<dbReference type="InterPro" id="IPR020942">
    <property type="entry name" value="Cyt_c_III_dom"/>
</dbReference>
<keyword evidence="4" id="KW-0732">Signal</keyword>
<feature type="transmembrane region" description="Helical" evidence="7">
    <location>
        <begin position="937"/>
        <end position="958"/>
    </location>
</feature>
<keyword evidence="3" id="KW-0479">Metal-binding</keyword>
<dbReference type="InterPro" id="IPR010177">
    <property type="entry name" value="Paired_CXXCH_1"/>
</dbReference>
<dbReference type="Gene3D" id="1.20.950.20">
    <property type="entry name" value="Transmembrane di-heme cytochromes, Chain C"/>
    <property type="match status" value="1"/>
</dbReference>
<dbReference type="InterPro" id="IPR051829">
    <property type="entry name" value="Multiheme_Cytochr_ET"/>
</dbReference>
<evidence type="ECO:0000256" key="5">
    <source>
        <dbReference type="ARBA" id="ARBA00022982"/>
    </source>
</evidence>
<dbReference type="InterPro" id="IPR016174">
    <property type="entry name" value="Di-haem_cyt_TM"/>
</dbReference>
<evidence type="ECO:0000256" key="2">
    <source>
        <dbReference type="ARBA" id="ARBA00022617"/>
    </source>
</evidence>
<dbReference type="SUPFAM" id="SSF81342">
    <property type="entry name" value="Transmembrane di-heme cytochromes"/>
    <property type="match status" value="1"/>
</dbReference>
<evidence type="ECO:0000256" key="4">
    <source>
        <dbReference type="ARBA" id="ARBA00022729"/>
    </source>
</evidence>
<dbReference type="Gene3D" id="1.10.1130.10">
    <property type="entry name" value="Flavocytochrome C3, Chain A"/>
    <property type="match status" value="3"/>
</dbReference>
<dbReference type="GO" id="GO:0016020">
    <property type="term" value="C:membrane"/>
    <property type="evidence" value="ECO:0007669"/>
    <property type="project" value="InterPro"/>
</dbReference>
<dbReference type="Pfam" id="PF02085">
    <property type="entry name" value="Cytochrom_CIII"/>
    <property type="match status" value="1"/>
</dbReference>
<reference evidence="10" key="1">
    <citation type="journal article" date="2020" name="Int. J. Syst. Evol. Microbiol.">
        <title>Aquipluma nitroreducens gen. nov. sp. nov., a novel facultatively anaerobic bacterium isolated from a freshwater lake.</title>
        <authorList>
            <person name="Watanabe M."/>
            <person name="Kojima H."/>
            <person name="Fukui M."/>
        </authorList>
    </citation>
    <scope>NUCLEOTIDE SEQUENCE</scope>
    <source>
        <strain evidence="10">MeG22</strain>
    </source>
</reference>
<evidence type="ECO:0000313" key="11">
    <source>
        <dbReference type="Proteomes" id="UP001193389"/>
    </source>
</evidence>
<dbReference type="GO" id="GO:0046872">
    <property type="term" value="F:metal ion binding"/>
    <property type="evidence" value="ECO:0007669"/>
    <property type="project" value="UniProtKB-KW"/>
</dbReference>
<dbReference type="InterPro" id="IPR036280">
    <property type="entry name" value="Multihaem_cyt_sf"/>
</dbReference>
<feature type="transmembrane region" description="Helical" evidence="7">
    <location>
        <begin position="700"/>
        <end position="722"/>
    </location>
</feature>
<feature type="transmembrane region" description="Helical" evidence="7">
    <location>
        <begin position="863"/>
        <end position="880"/>
    </location>
</feature>
<dbReference type="GO" id="GO:0022904">
    <property type="term" value="P:respiratory electron transport chain"/>
    <property type="evidence" value="ECO:0007669"/>
    <property type="project" value="InterPro"/>
</dbReference>
<accession>A0A5K7S5T3</accession>
<keyword evidence="7" id="KW-1133">Transmembrane helix</keyword>
<keyword evidence="7" id="KW-0472">Membrane</keyword>
<organism evidence="10 11">
    <name type="scientific">Aquipluma nitroreducens</name>
    <dbReference type="NCBI Taxonomy" id="2010828"/>
    <lineage>
        <taxon>Bacteria</taxon>
        <taxon>Pseudomonadati</taxon>
        <taxon>Bacteroidota</taxon>
        <taxon>Bacteroidia</taxon>
        <taxon>Marinilabiliales</taxon>
        <taxon>Prolixibacteraceae</taxon>
        <taxon>Aquipluma</taxon>
    </lineage>
</organism>
<keyword evidence="5" id="KW-0249">Electron transport</keyword>
<keyword evidence="6" id="KW-0408">Iron</keyword>
<sequence length="960" mass="108145">MRENYKLFVLRKSVENCDFNISKSHANINLGEMFLILKKSRRIFLLAFLLLVSVSRLSAQTNDDCLSCHDDATLSTTRAGKKVSLYIKPNALEHSVHKNVECAACHTDAAVKDFPHPENLKPVNCGICHEDAKDKYFRGVHGRAFLANEKFAPTCKECHGTHDILKSDQPESRTYKMNIPVLCGSCHREGAPVAKNYNISEHNILENYSEGIHGQGLYKKGLIVSATCNNCHGNHLILPHTNVSSSISPKNIAATCMKCHARIEDVHTKVINKELWEKKPGAIPACTSCHPPHKVELKNLISTISDNSCLKCHSDADTHKTVNNKVVSLKVEVGELAASTHKNITCVKCHSDVTIHLSRPCETAGKVDCSACHAEESDIYFKSGHGQAYFNKKENAPYCTDCHGSHFVKPKTDESSRTFRANIPKLCGECHNKTGKAVQGTNLTEVDALHDYSQSVHGRSLAEKGLLSAAVCTDCHTTHFNLKQSDERSSVNPKNIAATCGSCHKGIYDQYIASDHAYRDGKGDLKYPTCETCHTAHNISEVHKDKFMAEITTQCGKCHEKLAETYLETYHGKVYQLGYLQAARCSDCHGAHNIYKIQDSKSQVSPENIVATCQKCHADASKKFTGYLTHATHNNKAKFPWLYYTFWAMTGLLVSVFIFFGTHTLLWLPRSIHAMRKKKEHAKDGSNKVYVRRFTKSQSITHIFVIISFLTLAFTGMLLKFAFMDWAKFFVKFLGGAYNAGILHRIAAVITFGYFFYHVYSLFKLKAEKGLSLMEFVFAKNSLMFNGQDVKDFVASIKWFVGKGPRPSYGKWTYWEKFDYMAVFWGVVVIGSTGLVLWFPVLFTKFLPGWLINVAQIIHSDEALLAVGFIFTIHFFNTHLRPEAFPMDTVIFTGTVHADEYKEDRPREFEELEKSGRLQEVTAKSEISPRRMKVIKFFGFVFLFTGIIQVIFIIYSLLFH</sequence>
<feature type="transmembrane region" description="Helical" evidence="7">
    <location>
        <begin position="820"/>
        <end position="843"/>
    </location>
</feature>
<dbReference type="KEGG" id="anf:AQPE_0857"/>
<evidence type="ECO:0000256" key="7">
    <source>
        <dbReference type="SAM" id="Phobius"/>
    </source>
</evidence>
<dbReference type="Gene3D" id="3.90.10.10">
    <property type="entry name" value="Cytochrome C3"/>
    <property type="match status" value="1"/>
</dbReference>
<proteinExistence type="predicted"/>
<evidence type="ECO:0000256" key="3">
    <source>
        <dbReference type="ARBA" id="ARBA00022723"/>
    </source>
</evidence>
<feature type="transmembrane region" description="Helical" evidence="7">
    <location>
        <begin position="742"/>
        <end position="763"/>
    </location>
</feature>
<feature type="domain" description="Class III cytochrome C" evidence="8">
    <location>
        <begin position="85"/>
        <end position="187"/>
    </location>
</feature>
<evidence type="ECO:0000256" key="1">
    <source>
        <dbReference type="ARBA" id="ARBA00022448"/>
    </source>
</evidence>
<keyword evidence="7" id="KW-0812">Transmembrane</keyword>
<protein>
    <submittedName>
        <fullName evidence="10">Cytochrome C</fullName>
    </submittedName>
</protein>
<feature type="domain" description="Doubled CXXCH motif" evidence="9">
    <location>
        <begin position="285"/>
        <end position="317"/>
    </location>
</feature>
<name>A0A5K7S5T3_9BACT</name>